<dbReference type="AlphaFoldDB" id="A0A433VCW6"/>
<dbReference type="Proteomes" id="UP000271624">
    <property type="component" value="Unassembled WGS sequence"/>
</dbReference>
<comment type="caution">
    <text evidence="1">The sequence shown here is derived from an EMBL/GenBank/DDBJ whole genome shotgun (WGS) entry which is preliminary data.</text>
</comment>
<protein>
    <submittedName>
        <fullName evidence="1">Uncharacterized protein</fullName>
    </submittedName>
</protein>
<proteinExistence type="predicted"/>
<sequence length="105" mass="12424">MIDHLYELALNAENNNDQGWTNEEFRDDYRYEQGTRVKRSLVISSWGDAAVWLLDPEEKDAHGEWSAGRWASWNPAMEWLTASFAELMLQEFESFLEFRDSQYIP</sequence>
<gene>
    <name evidence="1" type="ORF">DSM106972_048700</name>
</gene>
<evidence type="ECO:0000313" key="2">
    <source>
        <dbReference type="Proteomes" id="UP000271624"/>
    </source>
</evidence>
<name>A0A433VCW6_9CYAN</name>
<evidence type="ECO:0000313" key="1">
    <source>
        <dbReference type="EMBL" id="RUT03956.1"/>
    </source>
</evidence>
<keyword evidence="2" id="KW-1185">Reference proteome</keyword>
<accession>A0A433VCW6</accession>
<reference evidence="1" key="1">
    <citation type="submission" date="2018-12" db="EMBL/GenBank/DDBJ databases">
        <authorList>
            <person name="Will S."/>
            <person name="Neumann-Schaal M."/>
            <person name="Henke P."/>
        </authorList>
    </citation>
    <scope>NUCLEOTIDE SEQUENCE</scope>
    <source>
        <strain evidence="1">PCC 7102</strain>
    </source>
</reference>
<dbReference type="EMBL" id="RSCL01000012">
    <property type="protein sequence ID" value="RUT03956.1"/>
    <property type="molecule type" value="Genomic_DNA"/>
</dbReference>
<reference evidence="1" key="2">
    <citation type="journal article" date="2019" name="Genome Biol. Evol.">
        <title>Day and night: Metabolic profiles and evolutionary relationships of six axenic non-marine cyanobacteria.</title>
        <authorList>
            <person name="Will S.E."/>
            <person name="Henke P."/>
            <person name="Boedeker C."/>
            <person name="Huang S."/>
            <person name="Brinkmann H."/>
            <person name="Rohde M."/>
            <person name="Jarek M."/>
            <person name="Friedl T."/>
            <person name="Seufert S."/>
            <person name="Schumacher M."/>
            <person name="Overmann J."/>
            <person name="Neumann-Schaal M."/>
            <person name="Petersen J."/>
        </authorList>
    </citation>
    <scope>NUCLEOTIDE SEQUENCE [LARGE SCALE GENOMIC DNA]</scope>
    <source>
        <strain evidence="1">PCC 7102</strain>
    </source>
</reference>
<organism evidence="1 2">
    <name type="scientific">Dulcicalothrix desertica PCC 7102</name>
    <dbReference type="NCBI Taxonomy" id="232991"/>
    <lineage>
        <taxon>Bacteria</taxon>
        <taxon>Bacillati</taxon>
        <taxon>Cyanobacteriota</taxon>
        <taxon>Cyanophyceae</taxon>
        <taxon>Nostocales</taxon>
        <taxon>Calotrichaceae</taxon>
        <taxon>Dulcicalothrix</taxon>
    </lineage>
</organism>